<dbReference type="GeneID" id="78455170"/>
<feature type="region of interest" description="Disordered" evidence="5">
    <location>
        <begin position="51"/>
        <end position="71"/>
    </location>
</feature>
<keyword evidence="2 6" id="KW-0812">Transmembrane</keyword>
<sequence length="311" mass="34597">MKRVDYVSFGLSILLNLLIILLIPGLSVETIVDKKIKVGLVSYDNNSRLKMEGTKNTNSKTKNLTAETRKKTEKIETQVKKESTVKKEPVTQVKAKEPEKKPTLSDIAKSISGPEIDVLSGISDISHPVVREKVKTIPKRQNDNKEGVVSKDNLVGEKLDLASDSDMNIQGKEQFLVKEDGKLAFNSEEGKDLEFERILKADGDVEGLPSGYRLGTEDGNIVARWDNTNREPVYPESAQLRGLHGTVKIRMNIDENGNVNSLFLEKGSGVPEINSAIEEIGRTWKIYLSKNGMNVKGDVILEYNFTLRGKN</sequence>
<protein>
    <submittedName>
        <fullName evidence="8">TonB family C-terminal domain</fullName>
    </submittedName>
</protein>
<dbReference type="EMBL" id="LS483487">
    <property type="protein sequence ID" value="SQJ00232.1"/>
    <property type="molecule type" value="Genomic_DNA"/>
</dbReference>
<evidence type="ECO:0000256" key="1">
    <source>
        <dbReference type="ARBA" id="ARBA00004167"/>
    </source>
</evidence>
<dbReference type="NCBIfam" id="TIGR01352">
    <property type="entry name" value="tonB_Cterm"/>
    <property type="match status" value="1"/>
</dbReference>
<dbReference type="GO" id="GO:0016020">
    <property type="term" value="C:membrane"/>
    <property type="evidence" value="ECO:0007669"/>
    <property type="project" value="UniProtKB-SubCell"/>
</dbReference>
<evidence type="ECO:0000256" key="2">
    <source>
        <dbReference type="ARBA" id="ARBA00022692"/>
    </source>
</evidence>
<evidence type="ECO:0000313" key="9">
    <source>
        <dbReference type="Proteomes" id="UP000249008"/>
    </source>
</evidence>
<reference evidence="8 9" key="1">
    <citation type="submission" date="2018-06" db="EMBL/GenBank/DDBJ databases">
        <authorList>
            <consortium name="Pathogen Informatics"/>
            <person name="Doyle S."/>
        </authorList>
    </citation>
    <scope>NUCLEOTIDE SEQUENCE [LARGE SCALE GENOMIC DNA]</scope>
    <source>
        <strain evidence="8 9">NCTC12112</strain>
    </source>
</reference>
<evidence type="ECO:0000313" key="8">
    <source>
        <dbReference type="EMBL" id="SQJ00232.1"/>
    </source>
</evidence>
<evidence type="ECO:0000256" key="5">
    <source>
        <dbReference type="SAM" id="MobiDB-lite"/>
    </source>
</evidence>
<dbReference type="Gene3D" id="3.30.1150.10">
    <property type="match status" value="1"/>
</dbReference>
<dbReference type="InterPro" id="IPR037682">
    <property type="entry name" value="TonB_C"/>
</dbReference>
<feature type="compositionally biased region" description="Low complexity" evidence="5">
    <location>
        <begin position="54"/>
        <end position="63"/>
    </location>
</feature>
<comment type="subcellular location">
    <subcellularLocation>
        <location evidence="1">Membrane</location>
        <topology evidence="1">Single-pass membrane protein</topology>
    </subcellularLocation>
</comment>
<dbReference type="Proteomes" id="UP000249008">
    <property type="component" value="Chromosome 1"/>
</dbReference>
<dbReference type="RefSeq" id="WP_005978149.1">
    <property type="nucleotide sequence ID" value="NZ_CABKNW010000003.1"/>
</dbReference>
<proteinExistence type="predicted"/>
<keyword evidence="3 6" id="KW-1133">Transmembrane helix</keyword>
<organism evidence="8 9">
    <name type="scientific">Fusobacterium ulcerans</name>
    <dbReference type="NCBI Taxonomy" id="861"/>
    <lineage>
        <taxon>Bacteria</taxon>
        <taxon>Fusobacteriati</taxon>
        <taxon>Fusobacteriota</taxon>
        <taxon>Fusobacteriia</taxon>
        <taxon>Fusobacteriales</taxon>
        <taxon>Fusobacteriaceae</taxon>
        <taxon>Fusobacterium</taxon>
    </lineage>
</organism>
<keyword evidence="4 6" id="KW-0472">Membrane</keyword>
<feature type="transmembrane region" description="Helical" evidence="6">
    <location>
        <begin position="6"/>
        <end position="28"/>
    </location>
</feature>
<dbReference type="PROSITE" id="PS52015">
    <property type="entry name" value="TONB_CTD"/>
    <property type="match status" value="1"/>
</dbReference>
<dbReference type="AlphaFoldDB" id="A0AAX2J7C2"/>
<dbReference type="Pfam" id="PF03544">
    <property type="entry name" value="TonB_C"/>
    <property type="match status" value="1"/>
</dbReference>
<evidence type="ECO:0000256" key="4">
    <source>
        <dbReference type="ARBA" id="ARBA00023136"/>
    </source>
</evidence>
<feature type="domain" description="TonB C-terminal" evidence="7">
    <location>
        <begin position="219"/>
        <end position="311"/>
    </location>
</feature>
<evidence type="ECO:0000256" key="3">
    <source>
        <dbReference type="ARBA" id="ARBA00022989"/>
    </source>
</evidence>
<accession>A0AAX2J7C2</accession>
<evidence type="ECO:0000256" key="6">
    <source>
        <dbReference type="SAM" id="Phobius"/>
    </source>
</evidence>
<dbReference type="SUPFAM" id="SSF74653">
    <property type="entry name" value="TolA/TonB C-terminal domain"/>
    <property type="match status" value="1"/>
</dbReference>
<evidence type="ECO:0000259" key="7">
    <source>
        <dbReference type="PROSITE" id="PS52015"/>
    </source>
</evidence>
<gene>
    <name evidence="8" type="ORF">NCTC12112_00580</name>
</gene>
<name>A0AAX2J7C2_9FUSO</name>
<dbReference type="InterPro" id="IPR006260">
    <property type="entry name" value="TonB/TolA_C"/>
</dbReference>
<dbReference type="GO" id="GO:0055085">
    <property type="term" value="P:transmembrane transport"/>
    <property type="evidence" value="ECO:0007669"/>
    <property type="project" value="InterPro"/>
</dbReference>
<dbReference type="KEGG" id="ful:C4N20_10130"/>